<dbReference type="AlphaFoldDB" id="A0A914HLX0"/>
<protein>
    <submittedName>
        <fullName evidence="2">Uncharacterized protein</fullName>
    </submittedName>
</protein>
<sequence length="75" mass="8755">MSISTDLTNGTDTAADQEEYVWTTLTNFDSSTEEVRLLRDRIVKLEHQQSIDLPLIMKMELKLKLKQMEGELKRK</sequence>
<dbReference type="Proteomes" id="UP000887572">
    <property type="component" value="Unplaced"/>
</dbReference>
<dbReference type="WBParaSite" id="Gr19_v10_g2341.t1">
    <property type="protein sequence ID" value="Gr19_v10_g2341.t1"/>
    <property type="gene ID" value="Gr19_v10_g2341"/>
</dbReference>
<organism evidence="1 2">
    <name type="scientific">Globodera rostochiensis</name>
    <name type="common">Golden nematode worm</name>
    <name type="synonym">Heterodera rostochiensis</name>
    <dbReference type="NCBI Taxonomy" id="31243"/>
    <lineage>
        <taxon>Eukaryota</taxon>
        <taxon>Metazoa</taxon>
        <taxon>Ecdysozoa</taxon>
        <taxon>Nematoda</taxon>
        <taxon>Chromadorea</taxon>
        <taxon>Rhabditida</taxon>
        <taxon>Tylenchina</taxon>
        <taxon>Tylenchomorpha</taxon>
        <taxon>Tylenchoidea</taxon>
        <taxon>Heteroderidae</taxon>
        <taxon>Heteroderinae</taxon>
        <taxon>Globodera</taxon>
    </lineage>
</organism>
<evidence type="ECO:0000313" key="2">
    <source>
        <dbReference type="WBParaSite" id="Gr19_v10_g2341.t1"/>
    </source>
</evidence>
<reference evidence="2" key="1">
    <citation type="submission" date="2022-11" db="UniProtKB">
        <authorList>
            <consortium name="WormBaseParasite"/>
        </authorList>
    </citation>
    <scope>IDENTIFICATION</scope>
</reference>
<name>A0A914HLX0_GLORO</name>
<accession>A0A914HLX0</accession>
<proteinExistence type="predicted"/>
<keyword evidence="1" id="KW-1185">Reference proteome</keyword>
<evidence type="ECO:0000313" key="1">
    <source>
        <dbReference type="Proteomes" id="UP000887572"/>
    </source>
</evidence>